<dbReference type="WBParaSite" id="maker-uti_cns_0013367-snap-gene-0.2-mRNA-1">
    <property type="protein sequence ID" value="maker-uti_cns_0013367-snap-gene-0.2-mRNA-1"/>
    <property type="gene ID" value="maker-uti_cns_0013367-snap-gene-0.2"/>
</dbReference>
<keyword evidence="2" id="KW-0472">Membrane</keyword>
<feature type="transmembrane region" description="Helical" evidence="2">
    <location>
        <begin position="237"/>
        <end position="261"/>
    </location>
</feature>
<feature type="region of interest" description="Disordered" evidence="1">
    <location>
        <begin position="418"/>
        <end position="438"/>
    </location>
</feature>
<feature type="compositionally biased region" description="Basic residues" evidence="1">
    <location>
        <begin position="505"/>
        <end position="517"/>
    </location>
</feature>
<sequence length="1572" mass="171424">PDVSASYLTTANSSFHVKQKAKGLLSHPAQADEHLARLGGLSPKRLWWILHFRNSDCHYVRLVVWVTSRVKRRCVAFSTIQGKSVDGLILQRHRVRRPRTTRVLLDAGVKFLYIEALPKRNLVPHSDLCLEHFLNECQANSRLTDGIASTLNLRQRYSVAFRSRDTIMTTGGTLDLVATAATTAALVLDALLDSCLSSVAFLSVLLESLLLLLLTFSSTDTALAAAFICSDCFCDTVVLATCSFVLLVATAVAAVAFVSAFRFYCRRPCRHSRLLSLESRLRCWCLVGGVAFWHHPVAAKAHLLHSWIGPLEVFLGLRVRPDFFPTLLSPLLACSSSAAFAAARLTARSSRCCSRRQRPITELQTLFPLRALASMKMAAENSSARWRPSSVSMTRWAQPDFSLAASRRSVLLATIMMGTEPPESSPPPQLSRIDSTQSRTLRNERSLLHSNHVTVHLDSPRFEVNAQRGHRAAVEAALAEPRDKAGLADGGVASHHDSEHPLRLTQRRRCRWSRRARLGSPPSSVTSSLKSSGRGRRRRRCNFKARLFGRLALVAKISRPSSSKSTSLAEGSDGPAELPDMPDKCDSRKTPGPSRPPPPLPPLLLSTVGWSRKVDMPLSASAAAAVSNAGRTASCGGLKSSTDSPTADVEADIDATLLATLRCRSSATRRLSLVSLRLRLALVQQLQLASQPLLLPLVLAQPRPLLLKLPLAVIAVLPQTGHFATAQGQRRLQLPHLLHQPAGSASPSVTLFSSASYSANRDAEWRLPWSAAPPESLLVLSACMTSIIWRSWPTSRSFVRSSSWYSSSRRRRSRSRASCSIRSIWASASSSSWRTWRRSRACAPTSRATLAMTSSNVSSSCGHCRPSCLCSSFTWSRQLSWPTSSSLTSNSFSEDGGGDSGRAFKPSSCDRRLVATGGKKEADSRLKIRRVNPTVAVAVQLGEHVGNVDVVATAAGEIGLCQVAAASRVQQVEQRVRPLRQASRQARLTSRGSVIVSNSANKMTLQQQLPHADPDSLLVLRSFLDQCDQRPLHHLQSVSGVANSIAKEFQQRQPVGARLACEIGGHRPHPSLCCHLASVRGPPVIALMEDAGAANNNNSSSSSGWNLAESQQASSLANANTLWQPLDTLTGLEYAAVIAARSRRHRRSDDKAASFRSPEVPEEVKGFARQFAVLQDSNRAVPEPARRRPLTASGTFPAAPASKRRPSTTRSRCRTSSSTALPLARFDAGEAADFDAAGVAAEVELQELAVLCLLCQVLQTDDPSVVHAWLSGASEREKALVAGRQHQEQQRLMPSSPKQIDRLVIDFEQREPRGQAEKPAAARTDNRRPHRPAGWPIRLLRPQTGDEATVAPRQRERGRLLSPQMPPPPPPPPLRAGHALAGKLRYTRLDPSLQPDARTGLIWRRRGPAELHIRISLQSTTTEYAVASQSAPQGQVANERHAAGRIRGAGVSQQVVDQASSARLPPPVGCLQRQQQHLLHRLWALSLGADDVACQLESPTAHQVAWTDQAGAAIQSRVGHSLVADLEGGTQQASVRRVNLLLERLRQRPGLGVVQQDSLDHRLEQRRPLAVR</sequence>
<evidence type="ECO:0000313" key="3">
    <source>
        <dbReference type="Proteomes" id="UP000095280"/>
    </source>
</evidence>
<keyword evidence="3" id="KW-1185">Reference proteome</keyword>
<dbReference type="PANTHER" id="PTHR33772:SF2">
    <property type="entry name" value="RIKEN CDNA 4930579F01 GENE"/>
    <property type="match status" value="1"/>
</dbReference>
<feature type="compositionally biased region" description="Basic residues" evidence="1">
    <location>
        <begin position="1202"/>
        <end position="1213"/>
    </location>
</feature>
<evidence type="ECO:0000256" key="2">
    <source>
        <dbReference type="SAM" id="Phobius"/>
    </source>
</evidence>
<dbReference type="Pfam" id="PF15256">
    <property type="entry name" value="SPATIAL"/>
    <property type="match status" value="1"/>
</dbReference>
<evidence type="ECO:0000313" key="4">
    <source>
        <dbReference type="WBParaSite" id="maker-uti_cns_0013367-snap-gene-0.2-mRNA-1"/>
    </source>
</evidence>
<accession>A0A1I8IK05</accession>
<feature type="region of interest" description="Disordered" evidence="1">
    <location>
        <begin position="1178"/>
        <end position="1216"/>
    </location>
</feature>
<evidence type="ECO:0000256" key="1">
    <source>
        <dbReference type="SAM" id="MobiDB-lite"/>
    </source>
</evidence>
<dbReference type="PANTHER" id="PTHR33772">
    <property type="entry name" value="THYMUS, BRAIN AND TESTES-ASSOCIATED"/>
    <property type="match status" value="1"/>
</dbReference>
<organism evidence="3 4">
    <name type="scientific">Macrostomum lignano</name>
    <dbReference type="NCBI Taxonomy" id="282301"/>
    <lineage>
        <taxon>Eukaryota</taxon>
        <taxon>Metazoa</taxon>
        <taxon>Spiralia</taxon>
        <taxon>Lophotrochozoa</taxon>
        <taxon>Platyhelminthes</taxon>
        <taxon>Rhabditophora</taxon>
        <taxon>Macrostomorpha</taxon>
        <taxon>Macrostomida</taxon>
        <taxon>Macrostomidae</taxon>
        <taxon>Macrostomum</taxon>
    </lineage>
</organism>
<keyword evidence="2" id="KW-0812">Transmembrane</keyword>
<dbReference type="Proteomes" id="UP000095280">
    <property type="component" value="Unplaced"/>
</dbReference>
<feature type="region of interest" description="Disordered" evidence="1">
    <location>
        <begin position="1309"/>
        <end position="1372"/>
    </location>
</feature>
<feature type="compositionally biased region" description="Pro residues" evidence="1">
    <location>
        <begin position="593"/>
        <end position="602"/>
    </location>
</feature>
<feature type="region of interest" description="Disordered" evidence="1">
    <location>
        <begin position="486"/>
        <end position="537"/>
    </location>
</feature>
<reference evidence="4" key="1">
    <citation type="submission" date="2016-11" db="UniProtKB">
        <authorList>
            <consortium name="WormBaseParasite"/>
        </authorList>
    </citation>
    <scope>IDENTIFICATION</scope>
</reference>
<dbReference type="InterPro" id="IPR037394">
    <property type="entry name" value="TBATA-like"/>
</dbReference>
<proteinExistence type="predicted"/>
<protein>
    <submittedName>
        <fullName evidence="4">ANK_REP_REGION domain-containing protein</fullName>
    </submittedName>
</protein>
<keyword evidence="2" id="KW-1133">Transmembrane helix</keyword>
<name>A0A1I8IK05_9PLAT</name>
<feature type="region of interest" description="Disordered" evidence="1">
    <location>
        <begin position="881"/>
        <end position="906"/>
    </location>
</feature>
<feature type="region of interest" description="Disordered" evidence="1">
    <location>
        <begin position="559"/>
        <end position="604"/>
    </location>
</feature>
<feature type="compositionally biased region" description="Low complexity" evidence="1">
    <location>
        <begin position="881"/>
        <end position="893"/>
    </location>
</feature>
<feature type="compositionally biased region" description="Low complexity" evidence="1">
    <location>
        <begin position="518"/>
        <end position="532"/>
    </location>
</feature>
<feature type="transmembrane region" description="Helical" evidence="2">
    <location>
        <begin position="172"/>
        <end position="192"/>
    </location>
</feature>